<dbReference type="Gene3D" id="3.40.50.720">
    <property type="entry name" value="NAD(P)-binding Rossmann-like Domain"/>
    <property type="match status" value="1"/>
</dbReference>
<comment type="caution">
    <text evidence="1">The sequence shown here is derived from an EMBL/GenBank/DDBJ whole genome shotgun (WGS) entry which is preliminary data.</text>
</comment>
<dbReference type="InterPro" id="IPR036291">
    <property type="entry name" value="NAD(P)-bd_dom_sf"/>
</dbReference>
<dbReference type="RefSeq" id="WP_107585788.1">
    <property type="nucleotide sequence ID" value="NZ_PZJJ01000027.1"/>
</dbReference>
<accession>A0A2T4U3J2</accession>
<dbReference type="PIRSF" id="PIRSF001439">
    <property type="entry name" value="CryM"/>
    <property type="match status" value="1"/>
</dbReference>
<sequence>MEFLSEEDVRQQLTMEKTIQSIEAFYLDKDDGNIRSPDRMHIEDGDNTNLLMPSYYKNYYATKLVGVAPGNSKLNKPTIHGIMALYDRSTMEPLLLCDAMPITSMRTGALGGLGMKYLAYKKAVHLGIVGTGTQGWSHLQSALAVRNIEKVYVFNRTKAKAEDFIQKAASAFPHVHIEAVSVEELVQQSDIIVTATTSKTPVLPEWDKDLWKGKLIVGVGSFRPDMQEIPDSILKNADEIHVDADGAFRESGDMLKAQELGREKSFSYTLKDLITKNYFPEQPNDKLIIFKSVGDAIFDLVTVRALYENRK</sequence>
<evidence type="ECO:0000313" key="2">
    <source>
        <dbReference type="Proteomes" id="UP000240509"/>
    </source>
</evidence>
<dbReference type="SUPFAM" id="SSF51735">
    <property type="entry name" value="NAD(P)-binding Rossmann-fold domains"/>
    <property type="match status" value="1"/>
</dbReference>
<proteinExistence type="predicted"/>
<keyword evidence="2" id="KW-1185">Reference proteome</keyword>
<dbReference type="Proteomes" id="UP000240509">
    <property type="component" value="Unassembled WGS sequence"/>
</dbReference>
<dbReference type="Pfam" id="PF02423">
    <property type="entry name" value="OCD_Mu_crystall"/>
    <property type="match status" value="1"/>
</dbReference>
<name>A0A2T4U3J2_9BACI</name>
<dbReference type="GO" id="GO:0005737">
    <property type="term" value="C:cytoplasm"/>
    <property type="evidence" value="ECO:0007669"/>
    <property type="project" value="TreeGrafter"/>
</dbReference>
<dbReference type="PANTHER" id="PTHR13812:SF19">
    <property type="entry name" value="KETIMINE REDUCTASE MU-CRYSTALLIN"/>
    <property type="match status" value="1"/>
</dbReference>
<dbReference type="EMBL" id="PZJJ01000027">
    <property type="protein sequence ID" value="PTL37970.1"/>
    <property type="molecule type" value="Genomic_DNA"/>
</dbReference>
<dbReference type="AlphaFoldDB" id="A0A2T4U3J2"/>
<evidence type="ECO:0008006" key="3">
    <source>
        <dbReference type="Google" id="ProtNLM"/>
    </source>
</evidence>
<dbReference type="PANTHER" id="PTHR13812">
    <property type="entry name" value="KETIMINE REDUCTASE MU-CRYSTALLIN"/>
    <property type="match status" value="1"/>
</dbReference>
<gene>
    <name evidence="1" type="ORF">C6Y45_13640</name>
</gene>
<reference evidence="1 2" key="1">
    <citation type="submission" date="2018-03" db="EMBL/GenBank/DDBJ databases">
        <title>Alkalicoccus saliphilus sp. nov., isolated from a mineral pool.</title>
        <authorList>
            <person name="Zhao B."/>
        </authorList>
    </citation>
    <scope>NUCLEOTIDE SEQUENCE [LARGE SCALE GENOMIC DNA]</scope>
    <source>
        <strain evidence="1 2">6AG</strain>
    </source>
</reference>
<dbReference type="InterPro" id="IPR023401">
    <property type="entry name" value="ODC_N"/>
</dbReference>
<dbReference type="Gene3D" id="3.30.1780.10">
    <property type="entry name" value="ornithine cyclodeaminase, domain 1"/>
    <property type="match status" value="1"/>
</dbReference>
<evidence type="ECO:0000313" key="1">
    <source>
        <dbReference type="EMBL" id="PTL37970.1"/>
    </source>
</evidence>
<dbReference type="OrthoDB" id="9792005at2"/>
<organism evidence="1 2">
    <name type="scientific">Alkalicoccus saliphilus</name>
    <dbReference type="NCBI Taxonomy" id="200989"/>
    <lineage>
        <taxon>Bacteria</taxon>
        <taxon>Bacillati</taxon>
        <taxon>Bacillota</taxon>
        <taxon>Bacilli</taxon>
        <taxon>Bacillales</taxon>
        <taxon>Bacillaceae</taxon>
        <taxon>Alkalicoccus</taxon>
    </lineage>
</organism>
<dbReference type="InterPro" id="IPR003462">
    <property type="entry name" value="ODC_Mu_crystall"/>
</dbReference>
<protein>
    <recommendedName>
        <fullName evidence="3">Ornithine cyclodeaminase</fullName>
    </recommendedName>
</protein>